<dbReference type="EMBL" id="CP002117">
    <property type="protein sequence ID" value="ADN35054.1"/>
    <property type="molecule type" value="Genomic_DNA"/>
</dbReference>
<comment type="similarity">
    <text evidence="5">Belongs to the SsuE family. Isf subfamily.</text>
</comment>
<dbReference type="GeneID" id="9742720"/>
<dbReference type="InterPro" id="IPR005025">
    <property type="entry name" value="FMN_Rdtase-like_dom"/>
</dbReference>
<evidence type="ECO:0000256" key="2">
    <source>
        <dbReference type="ARBA" id="ARBA00001966"/>
    </source>
</evidence>
<dbReference type="eggNOG" id="arCOG02573">
    <property type="taxonomic scope" value="Archaea"/>
</dbReference>
<feature type="domain" description="NADPH-dependent FMN reductase-like" evidence="6">
    <location>
        <begin position="1"/>
        <end position="157"/>
    </location>
</feature>
<keyword evidence="3" id="KW-0285">Flavoprotein</keyword>
<sequence length="191" mass="20839">MKVVAFNGSPKKDGNTAILLQKVLTELEREGIDTEIIHIGGQKVHGCTACMKCMENQDRKCVFDDDFVNNCIRKMEEADGIIIGSPTYFADVSTEVKALIDRAGFVGMVNGGMFARKIGAAVIAVRRSGGIHAYDTINHFFGISSMITVGSSNWNLGLGLEPGDVENDVEGMQTMQTLGINMAWILKKIHR</sequence>
<dbReference type="InterPro" id="IPR029039">
    <property type="entry name" value="Flavoprotein-like_sf"/>
</dbReference>
<evidence type="ECO:0000313" key="7">
    <source>
        <dbReference type="EMBL" id="ADN35054.1"/>
    </source>
</evidence>
<dbReference type="Gene3D" id="3.40.50.360">
    <property type="match status" value="1"/>
</dbReference>
<keyword evidence="4" id="KW-0288">FMN</keyword>
<evidence type="ECO:0000256" key="1">
    <source>
        <dbReference type="ARBA" id="ARBA00001917"/>
    </source>
</evidence>
<dbReference type="AlphaFoldDB" id="E1RFA6"/>
<dbReference type="SUPFAM" id="SSF52218">
    <property type="entry name" value="Flavoproteins"/>
    <property type="match status" value="1"/>
</dbReference>
<organism evidence="7 8">
    <name type="scientific">Methanolacinia petrolearia (strain DSM 11571 / OCM 486 / SEBR 4847)</name>
    <name type="common">Methanoplanus petrolearius</name>
    <dbReference type="NCBI Taxonomy" id="679926"/>
    <lineage>
        <taxon>Archaea</taxon>
        <taxon>Methanobacteriati</taxon>
        <taxon>Methanobacteriota</taxon>
        <taxon>Stenosarchaea group</taxon>
        <taxon>Methanomicrobia</taxon>
        <taxon>Methanomicrobiales</taxon>
        <taxon>Methanomicrobiaceae</taxon>
        <taxon>Methanolacinia</taxon>
    </lineage>
</organism>
<evidence type="ECO:0000256" key="3">
    <source>
        <dbReference type="ARBA" id="ARBA00022630"/>
    </source>
</evidence>
<evidence type="ECO:0000256" key="4">
    <source>
        <dbReference type="ARBA" id="ARBA00022643"/>
    </source>
</evidence>
<reference evidence="7 8" key="1">
    <citation type="journal article" date="2010" name="Stand. Genomic Sci.">
        <title>Complete genome sequence of Methanoplanus petrolearius type strain (SEBR 4847).</title>
        <authorList>
            <person name="Brambilla E."/>
            <person name="Djao O.D."/>
            <person name="Daligault H."/>
            <person name="Lapidus A."/>
            <person name="Lucas S."/>
            <person name="Hammon N."/>
            <person name="Nolan M."/>
            <person name="Tice H."/>
            <person name="Cheng J.F."/>
            <person name="Han C."/>
            <person name="Tapia R."/>
            <person name="Goodwin L."/>
            <person name="Pitluck S."/>
            <person name="Liolios K."/>
            <person name="Ivanova N."/>
            <person name="Mavromatis K."/>
            <person name="Mikhailova N."/>
            <person name="Pati A."/>
            <person name="Chen A."/>
            <person name="Palaniappan K."/>
            <person name="Land M."/>
            <person name="Hauser L."/>
            <person name="Chang Y.J."/>
            <person name="Jeffries C.D."/>
            <person name="Rohde M."/>
            <person name="Spring S."/>
            <person name="Sikorski J."/>
            <person name="Goker M."/>
            <person name="Woyke T."/>
            <person name="Bristow J."/>
            <person name="Eisen J.A."/>
            <person name="Markowitz V."/>
            <person name="Hugenholtz P."/>
            <person name="Kyrpides N.C."/>
            <person name="Klenk H.P."/>
        </authorList>
    </citation>
    <scope>NUCLEOTIDE SEQUENCE [LARGE SCALE GENOMIC DNA]</scope>
    <source>
        <strain evidence="8">DSM 11571 / OCM 486 / SEBR 4847</strain>
    </source>
</reference>
<dbReference type="InterPro" id="IPR051796">
    <property type="entry name" value="ISF_SsuE-like"/>
</dbReference>
<dbReference type="STRING" id="679926.Mpet_0277"/>
<evidence type="ECO:0000313" key="8">
    <source>
        <dbReference type="Proteomes" id="UP000006565"/>
    </source>
</evidence>
<evidence type="ECO:0000259" key="6">
    <source>
        <dbReference type="Pfam" id="PF03358"/>
    </source>
</evidence>
<proteinExistence type="inferred from homology"/>
<protein>
    <submittedName>
        <fullName evidence="7">NADPH-dependent FMN reductase</fullName>
    </submittedName>
</protein>
<dbReference type="Proteomes" id="UP000006565">
    <property type="component" value="Chromosome"/>
</dbReference>
<accession>E1RFA6</accession>
<dbReference type="KEGG" id="mpi:Mpet_0277"/>
<dbReference type="Pfam" id="PF03358">
    <property type="entry name" value="FMN_red"/>
    <property type="match status" value="1"/>
</dbReference>
<evidence type="ECO:0000256" key="5">
    <source>
        <dbReference type="ARBA" id="ARBA00038292"/>
    </source>
</evidence>
<dbReference type="GO" id="GO:0016491">
    <property type="term" value="F:oxidoreductase activity"/>
    <property type="evidence" value="ECO:0007669"/>
    <property type="project" value="InterPro"/>
</dbReference>
<keyword evidence="8" id="KW-1185">Reference proteome</keyword>
<comment type="cofactor">
    <cofactor evidence="2">
        <name>[4Fe-4S] cluster</name>
        <dbReference type="ChEBI" id="CHEBI:49883"/>
    </cofactor>
</comment>
<dbReference type="OrthoDB" id="9059at2157"/>
<dbReference type="RefSeq" id="WP_013328233.1">
    <property type="nucleotide sequence ID" value="NC_014507.1"/>
</dbReference>
<name>E1RFA6_METP4</name>
<dbReference type="PANTHER" id="PTHR43278:SF4">
    <property type="entry name" value="NAD(P)H-DEPENDENT FMN-CONTAINING OXIDOREDUCTASE YWQN-RELATED"/>
    <property type="match status" value="1"/>
</dbReference>
<comment type="cofactor">
    <cofactor evidence="1">
        <name>FMN</name>
        <dbReference type="ChEBI" id="CHEBI:58210"/>
    </cofactor>
</comment>
<dbReference type="HOGENOM" id="CLU_050993_3_3_2"/>
<dbReference type="PANTHER" id="PTHR43278">
    <property type="entry name" value="NAD(P)H-DEPENDENT FMN-CONTAINING OXIDOREDUCTASE YWQN-RELATED"/>
    <property type="match status" value="1"/>
</dbReference>
<gene>
    <name evidence="7" type="ordered locus">Mpet_0277</name>
</gene>